<dbReference type="OrthoDB" id="1809657at2"/>
<dbReference type="RefSeq" id="WP_006715189.1">
    <property type="nucleotide sequence ID" value="NZ_CP007032.1"/>
</dbReference>
<dbReference type="EMBL" id="CP007032">
    <property type="protein sequence ID" value="AHF06312.1"/>
    <property type="molecule type" value="Genomic_DNA"/>
</dbReference>
<evidence type="ECO:0000313" key="2">
    <source>
        <dbReference type="EMBL" id="AHF06312.1"/>
    </source>
</evidence>
<feature type="chain" id="PRO_5038944075" evidence="1">
    <location>
        <begin position="27"/>
        <end position="182"/>
    </location>
</feature>
<evidence type="ECO:0000256" key="1">
    <source>
        <dbReference type="SAM" id="SignalP"/>
    </source>
</evidence>
<organism evidence="2 3">
    <name type="scientific">Desulfitobacterium metallireducens DSM 15288</name>
    <dbReference type="NCBI Taxonomy" id="871968"/>
    <lineage>
        <taxon>Bacteria</taxon>
        <taxon>Bacillati</taxon>
        <taxon>Bacillota</taxon>
        <taxon>Clostridia</taxon>
        <taxon>Eubacteriales</taxon>
        <taxon>Desulfitobacteriaceae</taxon>
        <taxon>Desulfitobacterium</taxon>
    </lineage>
</organism>
<feature type="signal peptide" evidence="1">
    <location>
        <begin position="1"/>
        <end position="26"/>
    </location>
</feature>
<dbReference type="Proteomes" id="UP000010847">
    <property type="component" value="Chromosome"/>
</dbReference>
<dbReference type="KEGG" id="dmt:DESME_03980"/>
<dbReference type="Gene3D" id="3.10.450.540">
    <property type="match status" value="1"/>
</dbReference>
<protein>
    <submittedName>
        <fullName evidence="2">Uncharacterized protein</fullName>
    </submittedName>
</protein>
<gene>
    <name evidence="2" type="ORF">DESME_03980</name>
</gene>
<evidence type="ECO:0000313" key="3">
    <source>
        <dbReference type="Proteomes" id="UP000010847"/>
    </source>
</evidence>
<accession>W0E6E5</accession>
<dbReference type="AlphaFoldDB" id="W0E6E5"/>
<sequence length="182" mass="20550">MAHPLWLVSVLVSLLFLAGCSPSTSALTSSHRLQAVQTSSVAIEPLTPIDRKEIEDLALLFAQKYYTYTLENYTEVNTELIPLLTPEYRDTFEKITKDGFLAAQAVNAKSKVESVQMLEVDKLSTNQANVQLTFKAQTTTNGQTTENRYSTKLDLRKTENHWKINAILSEQPVEFLDLRKLL</sequence>
<reference evidence="2 3" key="1">
    <citation type="submission" date="2013-12" db="EMBL/GenBank/DDBJ databases">
        <authorList>
            <consortium name="DOE Joint Genome Institute"/>
            <person name="Smidt H."/>
            <person name="Huntemann M."/>
            <person name="Han J."/>
            <person name="Chen A."/>
            <person name="Kyrpides N."/>
            <person name="Mavromatis K."/>
            <person name="Markowitz V."/>
            <person name="Palaniappan K."/>
            <person name="Ivanova N."/>
            <person name="Schaumberg A."/>
            <person name="Pati A."/>
            <person name="Liolios K."/>
            <person name="Nordberg H.P."/>
            <person name="Cantor M.N."/>
            <person name="Hua S.X."/>
            <person name="Woyke T."/>
        </authorList>
    </citation>
    <scope>NUCLEOTIDE SEQUENCE [LARGE SCALE GENOMIC DNA]</scope>
    <source>
        <strain evidence="3">DSM 15288</strain>
    </source>
</reference>
<proteinExistence type="predicted"/>
<keyword evidence="1" id="KW-0732">Signal</keyword>
<name>W0E6E5_9FIRM</name>
<keyword evidence="3" id="KW-1185">Reference proteome</keyword>
<dbReference type="HOGENOM" id="CLU_1472931_0_0_9"/>